<keyword evidence="4" id="KW-0949">S-adenosyl-L-methionine</keyword>
<name>A0A250XPV9_9CHLO</name>
<sequence>MRQLCSKNLIPQSLLKRGQVLQCHCSQATTSPHVHPLGKAIEAPHVSVLLNEVLDAFSPVDLKVYVDCTLGAGGHAIALAKAHSEMEHLVGIDLDPTAHAIAQERLKSSVNRSCLTTSFVHGNYSEVDKALSSLPSGQLNGQVDGMLMDLGVSSMQLDTAERGFSFLREGPIDMRMDPSASMSAEEIINTYSEAQLGRIIREYGEEKSWRSVARRIVEAREQGNIKTTQQLTQIIGATQWSSGKGKRGGGLGSKQIHPATRTFQALRIAVNDELGKLETALPVAIRSLRPGGRLAVISFHSLEDRIVKHCFLRAAGRPTPEEEHLTYGDQKYDYLDALERNAIAILVSRKPVTATEAEIAANPRSRSAKLRIIERRVASGEQVSVKKDAVQVKETGDGRGNGAFATIRIPKGTHLCDYDGELISNKEYWRRYPEGVSNYVTEIDEEWHIDATAVVGQTSSFSAVHMNHSRSRKNVKRCKMPEARRVAFFAARDIAVGEELLYDYGSKYWEGRREQEMP</sequence>
<comment type="caution">
    <text evidence="6">The sequence shown here is derived from an EMBL/GenBank/DDBJ whole genome shotgun (WGS) entry which is preliminary data.</text>
</comment>
<feature type="domain" description="SET" evidence="5">
    <location>
        <begin position="388"/>
        <end position="505"/>
    </location>
</feature>
<dbReference type="SUPFAM" id="SSF53335">
    <property type="entry name" value="S-adenosyl-L-methionine-dependent methyltransferases"/>
    <property type="match status" value="1"/>
</dbReference>
<evidence type="ECO:0000259" key="5">
    <source>
        <dbReference type="PROSITE" id="PS50280"/>
    </source>
</evidence>
<keyword evidence="3" id="KW-0808">Transferase</keyword>
<dbReference type="OrthoDB" id="439808at2759"/>
<gene>
    <name evidence="6" type="ORF">CEUSTIGMA_g12496.t1</name>
</gene>
<dbReference type="AlphaFoldDB" id="A0A250XPV9"/>
<evidence type="ECO:0000256" key="1">
    <source>
        <dbReference type="ARBA" id="ARBA00010396"/>
    </source>
</evidence>
<reference evidence="6 7" key="1">
    <citation type="submission" date="2017-08" db="EMBL/GenBank/DDBJ databases">
        <title>Acidophilic green algal genome provides insights into adaptation to an acidic environment.</title>
        <authorList>
            <person name="Hirooka S."/>
            <person name="Hirose Y."/>
            <person name="Kanesaki Y."/>
            <person name="Higuchi S."/>
            <person name="Fujiwara T."/>
            <person name="Onuma R."/>
            <person name="Era A."/>
            <person name="Ohbayashi R."/>
            <person name="Uzuka A."/>
            <person name="Nozaki H."/>
            <person name="Yoshikawa H."/>
            <person name="Miyagishima S.Y."/>
        </authorList>
    </citation>
    <scope>NUCLEOTIDE SEQUENCE [LARGE SCALE GENOMIC DNA]</scope>
    <source>
        <strain evidence="6 7">NIES-2499</strain>
    </source>
</reference>
<proteinExistence type="inferred from homology"/>
<comment type="similarity">
    <text evidence="1">Belongs to the methyltransferase superfamily. RsmH family.</text>
</comment>
<dbReference type="InterPro" id="IPR023397">
    <property type="entry name" value="SAM-dep_MeTrfase_MraW_recog"/>
</dbReference>
<keyword evidence="2" id="KW-0489">Methyltransferase</keyword>
<dbReference type="PANTHER" id="PTHR11265">
    <property type="entry name" value="S-ADENOSYL-METHYLTRANSFERASE MRAW"/>
    <property type="match status" value="1"/>
</dbReference>
<dbReference type="InterPro" id="IPR001214">
    <property type="entry name" value="SET_dom"/>
</dbReference>
<protein>
    <recommendedName>
        <fullName evidence="5">SET domain-containing protein</fullName>
    </recommendedName>
</protein>
<dbReference type="Gene3D" id="1.10.150.170">
    <property type="entry name" value="Putative methyltransferase TM0872, insert domain"/>
    <property type="match status" value="1"/>
</dbReference>
<dbReference type="SMART" id="SM00317">
    <property type="entry name" value="SET"/>
    <property type="match status" value="1"/>
</dbReference>
<dbReference type="STRING" id="1157962.A0A250XPV9"/>
<dbReference type="Pfam" id="PF01795">
    <property type="entry name" value="Methyltransf_5"/>
    <property type="match status" value="1"/>
</dbReference>
<dbReference type="GO" id="GO:0070475">
    <property type="term" value="P:rRNA base methylation"/>
    <property type="evidence" value="ECO:0007669"/>
    <property type="project" value="TreeGrafter"/>
</dbReference>
<dbReference type="HAMAP" id="MF_01007">
    <property type="entry name" value="16SrRNA_methyltr_H"/>
    <property type="match status" value="1"/>
</dbReference>
<evidence type="ECO:0000256" key="3">
    <source>
        <dbReference type="ARBA" id="ARBA00022679"/>
    </source>
</evidence>
<dbReference type="InterPro" id="IPR046341">
    <property type="entry name" value="SET_dom_sf"/>
</dbReference>
<dbReference type="Proteomes" id="UP000232323">
    <property type="component" value="Unassembled WGS sequence"/>
</dbReference>
<dbReference type="Gene3D" id="3.40.50.150">
    <property type="entry name" value="Vaccinia Virus protein VP39"/>
    <property type="match status" value="1"/>
</dbReference>
<dbReference type="InterPro" id="IPR029063">
    <property type="entry name" value="SAM-dependent_MTases_sf"/>
</dbReference>
<dbReference type="PANTHER" id="PTHR11265:SF0">
    <property type="entry name" value="12S RRNA N4-METHYLCYTIDINE METHYLTRANSFERASE"/>
    <property type="match status" value="1"/>
</dbReference>
<dbReference type="SUPFAM" id="SSF82199">
    <property type="entry name" value="SET domain"/>
    <property type="match status" value="1"/>
</dbReference>
<evidence type="ECO:0000313" key="6">
    <source>
        <dbReference type="EMBL" id="GAX85076.1"/>
    </source>
</evidence>
<dbReference type="SUPFAM" id="SSF81799">
    <property type="entry name" value="Putative methyltransferase TM0872, insert domain"/>
    <property type="match status" value="1"/>
</dbReference>
<organism evidence="6 7">
    <name type="scientific">Chlamydomonas eustigma</name>
    <dbReference type="NCBI Taxonomy" id="1157962"/>
    <lineage>
        <taxon>Eukaryota</taxon>
        <taxon>Viridiplantae</taxon>
        <taxon>Chlorophyta</taxon>
        <taxon>core chlorophytes</taxon>
        <taxon>Chlorophyceae</taxon>
        <taxon>CS clade</taxon>
        <taxon>Chlamydomonadales</taxon>
        <taxon>Chlamydomonadaceae</taxon>
        <taxon>Chlamydomonas</taxon>
    </lineage>
</organism>
<dbReference type="EMBL" id="BEGY01000148">
    <property type="protein sequence ID" value="GAX85076.1"/>
    <property type="molecule type" value="Genomic_DNA"/>
</dbReference>
<dbReference type="PROSITE" id="PS50280">
    <property type="entry name" value="SET"/>
    <property type="match status" value="1"/>
</dbReference>
<evidence type="ECO:0000313" key="7">
    <source>
        <dbReference type="Proteomes" id="UP000232323"/>
    </source>
</evidence>
<dbReference type="NCBIfam" id="TIGR00006">
    <property type="entry name" value="16S rRNA (cytosine(1402)-N(4))-methyltransferase RsmH"/>
    <property type="match status" value="1"/>
</dbReference>
<evidence type="ECO:0000256" key="2">
    <source>
        <dbReference type="ARBA" id="ARBA00022603"/>
    </source>
</evidence>
<dbReference type="InterPro" id="IPR002903">
    <property type="entry name" value="RsmH"/>
</dbReference>
<dbReference type="GO" id="GO:0071424">
    <property type="term" value="F:rRNA (cytosine-N4-)-methyltransferase activity"/>
    <property type="evidence" value="ECO:0007669"/>
    <property type="project" value="TreeGrafter"/>
</dbReference>
<evidence type="ECO:0000256" key="4">
    <source>
        <dbReference type="ARBA" id="ARBA00022691"/>
    </source>
</evidence>
<accession>A0A250XPV9</accession>
<dbReference type="Gene3D" id="2.170.270.10">
    <property type="entry name" value="SET domain"/>
    <property type="match status" value="1"/>
</dbReference>
<dbReference type="Pfam" id="PF00856">
    <property type="entry name" value="SET"/>
    <property type="match status" value="1"/>
</dbReference>
<keyword evidence="7" id="KW-1185">Reference proteome</keyword>